<name>A0A0S4J0U7_BODSA</name>
<evidence type="ECO:0000256" key="1">
    <source>
        <dbReference type="ARBA" id="ARBA00004196"/>
    </source>
</evidence>
<dbReference type="PANTHER" id="PTHR48059">
    <property type="entry name" value="POLYGALACTURONASE INHIBITOR 1"/>
    <property type="match status" value="1"/>
</dbReference>
<evidence type="ECO:0000256" key="2">
    <source>
        <dbReference type="ARBA" id="ARBA00004370"/>
    </source>
</evidence>
<dbReference type="Pfam" id="PF00560">
    <property type="entry name" value="LRR_1"/>
    <property type="match status" value="2"/>
</dbReference>
<keyword evidence="5" id="KW-0472">Membrane</keyword>
<dbReference type="InterPro" id="IPR051848">
    <property type="entry name" value="PGIP"/>
</dbReference>
<sequence>MRPHEVLSTTTSMSLSIVLGTSSCRKSVHVVFVAIFLIQVLVMHPTAAGAGMCGCEHRYDLLMEFYNTTNGSTRWRSRTGWGTTSPCSTSWYGITCNDRDVTIISLPGNYIQGTLPISWWNMSSLWYLYLYSNSLSGTLPVSWGNMSSLWYLDLSTNSLSGTLPASWGNVSNLLQLYLSTNSLSGTLPASWGNMSSLRSLYLYSNELSGTLPSSWSTLLCRINVSNNCLTGSIPTIFSAATSKIQWIDVCNTGVWPRNFSQKIVAMCTPNTIRRCITCDSPTLTADIASLSRSSRSQSMLASMSRSAGSSPSLTTSLSLTSKTTASKVGNSMSMSSGSSPSLTTLLGTLSRTVTTLTLSSVSLSCMSPTLSCGTIEVKLVPFISVVAVAPPFMFVDIVSPDAGNEALGSAAPHVIVVHAIDRAELLQDPVVRMNISLMTQAFNTKRWDLANITMTGIGPLLFTIVNRSDDVVPMRWLVVLVDPPTRIGGWVTNSVPLFVDATFSMNLLFSCDVESTLSVP</sequence>
<evidence type="ECO:0000256" key="4">
    <source>
        <dbReference type="ARBA" id="ARBA00022737"/>
    </source>
</evidence>
<gene>
    <name evidence="6" type="ORF">BSAL_85590</name>
</gene>
<dbReference type="Gene3D" id="3.80.10.10">
    <property type="entry name" value="Ribonuclease Inhibitor"/>
    <property type="match status" value="2"/>
</dbReference>
<dbReference type="AlphaFoldDB" id="A0A0S4J0U7"/>
<dbReference type="InterPro" id="IPR032675">
    <property type="entry name" value="LRR_dom_sf"/>
</dbReference>
<comment type="subcellular location">
    <subcellularLocation>
        <location evidence="1">Cell envelope</location>
    </subcellularLocation>
    <subcellularLocation>
        <location evidence="2">Membrane</location>
    </subcellularLocation>
</comment>
<dbReference type="FunFam" id="3.80.10.10:FF:000400">
    <property type="entry name" value="Nuclear pore complex protein NUP107"/>
    <property type="match status" value="1"/>
</dbReference>
<evidence type="ECO:0000313" key="7">
    <source>
        <dbReference type="Proteomes" id="UP000051952"/>
    </source>
</evidence>
<dbReference type="PROSITE" id="PS51257">
    <property type="entry name" value="PROKAR_LIPOPROTEIN"/>
    <property type="match status" value="1"/>
</dbReference>
<dbReference type="Pfam" id="PF13855">
    <property type="entry name" value="LRR_8"/>
    <property type="match status" value="1"/>
</dbReference>
<organism evidence="6 7">
    <name type="scientific">Bodo saltans</name>
    <name type="common">Flagellated protozoan</name>
    <dbReference type="NCBI Taxonomy" id="75058"/>
    <lineage>
        <taxon>Eukaryota</taxon>
        <taxon>Discoba</taxon>
        <taxon>Euglenozoa</taxon>
        <taxon>Kinetoplastea</taxon>
        <taxon>Metakinetoplastina</taxon>
        <taxon>Eubodonida</taxon>
        <taxon>Bodonidae</taxon>
        <taxon>Bodo</taxon>
    </lineage>
</organism>
<evidence type="ECO:0000256" key="3">
    <source>
        <dbReference type="ARBA" id="ARBA00022729"/>
    </source>
</evidence>
<dbReference type="InterPro" id="IPR001611">
    <property type="entry name" value="Leu-rich_rpt"/>
</dbReference>
<dbReference type="GO" id="GO:0016020">
    <property type="term" value="C:membrane"/>
    <property type="evidence" value="ECO:0007669"/>
    <property type="project" value="UniProtKB-SubCell"/>
</dbReference>
<protein>
    <submittedName>
        <fullName evidence="6">GP46-like surface antigen, putative</fullName>
    </submittedName>
</protein>
<dbReference type="EMBL" id="CYKH01001013">
    <property type="protein sequence ID" value="CUG77854.1"/>
    <property type="molecule type" value="Genomic_DNA"/>
</dbReference>
<proteinExistence type="predicted"/>
<dbReference type="VEuPathDB" id="TriTrypDB:BSAL_85590"/>
<dbReference type="SUPFAM" id="SSF52058">
    <property type="entry name" value="L domain-like"/>
    <property type="match status" value="1"/>
</dbReference>
<dbReference type="PANTHER" id="PTHR48059:SF30">
    <property type="entry name" value="OS06G0587000 PROTEIN"/>
    <property type="match status" value="1"/>
</dbReference>
<keyword evidence="3" id="KW-0732">Signal</keyword>
<dbReference type="Proteomes" id="UP000051952">
    <property type="component" value="Unassembled WGS sequence"/>
</dbReference>
<accession>A0A0S4J0U7</accession>
<evidence type="ECO:0000313" key="6">
    <source>
        <dbReference type="EMBL" id="CUG77854.1"/>
    </source>
</evidence>
<evidence type="ECO:0000256" key="5">
    <source>
        <dbReference type="ARBA" id="ARBA00023136"/>
    </source>
</evidence>
<keyword evidence="4" id="KW-0677">Repeat</keyword>
<keyword evidence="7" id="KW-1185">Reference proteome</keyword>
<reference evidence="7" key="1">
    <citation type="submission" date="2015-09" db="EMBL/GenBank/DDBJ databases">
        <authorList>
            <consortium name="Pathogen Informatics"/>
        </authorList>
    </citation>
    <scope>NUCLEOTIDE SEQUENCE [LARGE SCALE GENOMIC DNA]</scope>
    <source>
        <strain evidence="7">Lake Konstanz</strain>
    </source>
</reference>
<dbReference type="OrthoDB" id="1394818at2759"/>